<proteinExistence type="predicted"/>
<dbReference type="Proteomes" id="UP000070539">
    <property type="component" value="Unassembled WGS sequence"/>
</dbReference>
<keyword evidence="1" id="KW-0812">Transmembrane</keyword>
<dbReference type="OrthoDB" id="339559at2"/>
<dbReference type="AlphaFoldDB" id="A0A136WEI2"/>
<accession>A0A136WEI2</accession>
<protein>
    <submittedName>
        <fullName evidence="2">Uncharacterized protein</fullName>
    </submittedName>
</protein>
<keyword evidence="1" id="KW-0472">Membrane</keyword>
<evidence type="ECO:0000313" key="2">
    <source>
        <dbReference type="EMBL" id="KXL52853.1"/>
    </source>
</evidence>
<gene>
    <name evidence="2" type="ORF">CLNEO_18760</name>
</gene>
<keyword evidence="3" id="KW-1185">Reference proteome</keyword>
<dbReference type="STRING" id="36847.CLNEO_18760"/>
<comment type="caution">
    <text evidence="2">The sequence shown here is derived from an EMBL/GenBank/DDBJ whole genome shotgun (WGS) entry which is preliminary data.</text>
</comment>
<sequence>MEIKFELTEEDYIKFNLYHMENSPSQKKLHRSLRYALPLLFTFPIYFIGSGVLKQPSLYWLIISILFFVVWIFYYPKRYKSSIRKQAQKLLREGDNSSYFGKKTMLIDENSIKIFDELSSKTISKNSIKSIKIYDDLILIYLSAVTAHIIPTRNLDETTKNQLIKELDLF</sequence>
<evidence type="ECO:0000256" key="1">
    <source>
        <dbReference type="SAM" id="Phobius"/>
    </source>
</evidence>
<dbReference type="EMBL" id="LRVM01000005">
    <property type="protein sequence ID" value="KXL52853.1"/>
    <property type="molecule type" value="Genomic_DNA"/>
</dbReference>
<feature type="transmembrane region" description="Helical" evidence="1">
    <location>
        <begin position="58"/>
        <end position="75"/>
    </location>
</feature>
<evidence type="ECO:0000313" key="3">
    <source>
        <dbReference type="Proteomes" id="UP000070539"/>
    </source>
</evidence>
<name>A0A136WEI2_9FIRM</name>
<keyword evidence="1" id="KW-1133">Transmembrane helix</keyword>
<feature type="transmembrane region" description="Helical" evidence="1">
    <location>
        <begin position="35"/>
        <end position="52"/>
    </location>
</feature>
<dbReference type="RefSeq" id="WP_066087938.1">
    <property type="nucleotide sequence ID" value="NZ_LRVM01000005.1"/>
</dbReference>
<reference evidence="2 3" key="1">
    <citation type="submission" date="2016-01" db="EMBL/GenBank/DDBJ databases">
        <title>Genome sequence of Clostridium neopropionicum X4, DSM-3847.</title>
        <authorList>
            <person name="Poehlein A."/>
            <person name="Beck M.H."/>
            <person name="Bengelsdorf F.R."/>
            <person name="Daniel R."/>
            <person name="Duerre P."/>
        </authorList>
    </citation>
    <scope>NUCLEOTIDE SEQUENCE [LARGE SCALE GENOMIC DNA]</scope>
    <source>
        <strain evidence="2 3">DSM-3847</strain>
    </source>
</reference>
<organism evidence="2 3">
    <name type="scientific">Anaerotignum neopropionicum</name>
    <dbReference type="NCBI Taxonomy" id="36847"/>
    <lineage>
        <taxon>Bacteria</taxon>
        <taxon>Bacillati</taxon>
        <taxon>Bacillota</taxon>
        <taxon>Clostridia</taxon>
        <taxon>Lachnospirales</taxon>
        <taxon>Anaerotignaceae</taxon>
        <taxon>Anaerotignum</taxon>
    </lineage>
</organism>